<dbReference type="SFLD" id="SFLDF00310">
    <property type="entry name" value="oxygen-independent_coproporphy"/>
    <property type="match status" value="1"/>
</dbReference>
<dbReference type="EMBL" id="DXDX01000097">
    <property type="protein sequence ID" value="HIY21307.1"/>
    <property type="molecule type" value="Genomic_DNA"/>
</dbReference>
<comment type="caution">
    <text evidence="2">The sequence shown here is derived from an EMBL/GenBank/DDBJ whole genome shotgun (WGS) entry which is preliminary data.</text>
</comment>
<evidence type="ECO:0000313" key="2">
    <source>
        <dbReference type="EMBL" id="HIY21307.1"/>
    </source>
</evidence>
<dbReference type="InterPro" id="IPR023995">
    <property type="entry name" value="HemZ"/>
</dbReference>
<dbReference type="InterPro" id="IPR058240">
    <property type="entry name" value="rSAM_sf"/>
</dbReference>
<accession>A0A9D1Y8H6</accession>
<dbReference type="GO" id="GO:0005737">
    <property type="term" value="C:cytoplasm"/>
    <property type="evidence" value="ECO:0007669"/>
    <property type="project" value="TreeGrafter"/>
</dbReference>
<evidence type="ECO:0000259" key="1">
    <source>
        <dbReference type="PROSITE" id="PS51918"/>
    </source>
</evidence>
<dbReference type="PANTHER" id="PTHR13932:SF1">
    <property type="entry name" value="OXYGEN-INDEPENDENT COPROPORPHYRINOGEN-III OXIDASE-LIKE PROTEIN HEMZ"/>
    <property type="match status" value="1"/>
</dbReference>
<organism evidence="2 3">
    <name type="scientific">Candidatus Flavonifractor merdigallinarum</name>
    <dbReference type="NCBI Taxonomy" id="2838589"/>
    <lineage>
        <taxon>Bacteria</taxon>
        <taxon>Bacillati</taxon>
        <taxon>Bacillota</taxon>
        <taxon>Clostridia</taxon>
        <taxon>Eubacteriales</taxon>
        <taxon>Oscillospiraceae</taxon>
        <taxon>Flavonifractor</taxon>
    </lineage>
</organism>
<dbReference type="SFLD" id="SFLDG01082">
    <property type="entry name" value="B12-binding_domain_containing"/>
    <property type="match status" value="1"/>
</dbReference>
<reference evidence="2" key="2">
    <citation type="submission" date="2021-04" db="EMBL/GenBank/DDBJ databases">
        <authorList>
            <person name="Gilroy R."/>
        </authorList>
    </citation>
    <scope>NUCLEOTIDE SEQUENCE</scope>
    <source>
        <strain evidence="2">ChiBcec16_6824</strain>
    </source>
</reference>
<dbReference type="Gene3D" id="3.80.30.20">
    <property type="entry name" value="tm_1862 like domain"/>
    <property type="match status" value="1"/>
</dbReference>
<dbReference type="GO" id="GO:0051539">
    <property type="term" value="F:4 iron, 4 sulfur cluster binding"/>
    <property type="evidence" value="ECO:0007669"/>
    <property type="project" value="TreeGrafter"/>
</dbReference>
<dbReference type="SFLD" id="SFLDS00029">
    <property type="entry name" value="Radical_SAM"/>
    <property type="match status" value="1"/>
</dbReference>
<gene>
    <name evidence="2" type="primary">hemZ</name>
    <name evidence="2" type="ORF">H9841_05325</name>
</gene>
<dbReference type="InterPro" id="IPR006638">
    <property type="entry name" value="Elp3/MiaA/NifB-like_rSAM"/>
</dbReference>
<proteinExistence type="predicted"/>
<dbReference type="InterPro" id="IPR007197">
    <property type="entry name" value="rSAM"/>
</dbReference>
<dbReference type="GO" id="GO:0006779">
    <property type="term" value="P:porphyrin-containing compound biosynthetic process"/>
    <property type="evidence" value="ECO:0007669"/>
    <property type="project" value="TreeGrafter"/>
</dbReference>
<dbReference type="AlphaFoldDB" id="A0A9D1Y8H6"/>
<dbReference type="InterPro" id="IPR023404">
    <property type="entry name" value="rSAM_horseshoe"/>
</dbReference>
<sequence length="498" mass="55348">MRLEFQGHDYKYAAEQMMLTLFPEERPQYAPLVEGENGVRLTLEEADGVLLAQAELIWAGQHTQGEAHTPAISREDALVWDRTCQRILKLAFYRAGVTALGKEPPWGTLTGVRPVKIPTRAMERWASPQEARRELEEVYRVSPNRAELAMDCAQASLAAKRSLREDEVSLYIGIPFCPTRCAYCSFVSADVGRTMKLLSPFLEVLLQEVDITAAELKRAGYVVRTLYVGGGTPTTLSAPQLETLLGRVGEQFDLSRCTEYTVEAGRPDTITADKLAAIRRSGAQRVSVNPQTMQDSVLAAMGRAHTARDIVKAFELVRAVGIPCVNMDLIAGLPQDTPEGFCSSLDQVLALVPENVTVHTLALKKGSRLMGDGTGEGPILPTAQAVEEMLSYAWTALRREDYRPYYLYRQKYMSGSFENVGWSRPGWESLYNICMMEELHTILSLGGGGVTKLVHPHTGRIERLANPKYPHEYVESLEKLRRGKRQAADFLAALRQEG</sequence>
<dbReference type="EC" id="1.3.98.3" evidence="2"/>
<dbReference type="Proteomes" id="UP000823868">
    <property type="component" value="Unassembled WGS sequence"/>
</dbReference>
<dbReference type="SFLD" id="SFLDG01065">
    <property type="entry name" value="anaerobic_coproporphyrinogen-I"/>
    <property type="match status" value="1"/>
</dbReference>
<feature type="domain" description="Radical SAM core" evidence="1">
    <location>
        <begin position="162"/>
        <end position="403"/>
    </location>
</feature>
<dbReference type="InterPro" id="IPR034505">
    <property type="entry name" value="Coproporphyrinogen-III_oxidase"/>
</dbReference>
<reference evidence="2" key="1">
    <citation type="journal article" date="2021" name="PeerJ">
        <title>Extensive microbial diversity within the chicken gut microbiome revealed by metagenomics and culture.</title>
        <authorList>
            <person name="Gilroy R."/>
            <person name="Ravi A."/>
            <person name="Getino M."/>
            <person name="Pursley I."/>
            <person name="Horton D.L."/>
            <person name="Alikhan N.F."/>
            <person name="Baker D."/>
            <person name="Gharbi K."/>
            <person name="Hall N."/>
            <person name="Watson M."/>
            <person name="Adriaenssens E.M."/>
            <person name="Foster-Nyarko E."/>
            <person name="Jarju S."/>
            <person name="Secka A."/>
            <person name="Antonio M."/>
            <person name="Oren A."/>
            <person name="Chaudhuri R.R."/>
            <person name="La Ragione R."/>
            <person name="Hildebrand F."/>
            <person name="Pallen M.J."/>
        </authorList>
    </citation>
    <scope>NUCLEOTIDE SEQUENCE</scope>
    <source>
        <strain evidence="2">ChiBcec16_6824</strain>
    </source>
</reference>
<protein>
    <submittedName>
        <fullName evidence="2">Coproporphyrinogen dehydrogenase HemZ</fullName>
        <ecNumber evidence="2">1.3.98.3</ecNumber>
    </submittedName>
</protein>
<dbReference type="PROSITE" id="PS51918">
    <property type="entry name" value="RADICAL_SAM"/>
    <property type="match status" value="1"/>
</dbReference>
<dbReference type="NCBIfam" id="TIGR03994">
    <property type="entry name" value="rSAM_HemZ"/>
    <property type="match status" value="1"/>
</dbReference>
<keyword evidence="2" id="KW-0560">Oxidoreductase</keyword>
<dbReference type="SMART" id="SM00729">
    <property type="entry name" value="Elp3"/>
    <property type="match status" value="1"/>
</dbReference>
<dbReference type="GO" id="GO:0051989">
    <property type="term" value="F:coproporphyrinogen dehydrogenase activity"/>
    <property type="evidence" value="ECO:0007669"/>
    <property type="project" value="UniProtKB-EC"/>
</dbReference>
<dbReference type="SUPFAM" id="SSF102114">
    <property type="entry name" value="Radical SAM enzymes"/>
    <property type="match status" value="1"/>
</dbReference>
<name>A0A9D1Y8H6_9FIRM</name>
<evidence type="ECO:0000313" key="3">
    <source>
        <dbReference type="Proteomes" id="UP000823868"/>
    </source>
</evidence>
<dbReference type="PANTHER" id="PTHR13932">
    <property type="entry name" value="COPROPORPHYRINIGEN III OXIDASE"/>
    <property type="match status" value="1"/>
</dbReference>
<dbReference type="Pfam" id="PF04055">
    <property type="entry name" value="Radical_SAM"/>
    <property type="match status" value="1"/>
</dbReference>